<reference evidence="2 3" key="1">
    <citation type="journal article" date="2008" name="J. Biotechnol.">
        <title>The lifestyle of Corynebacterium urealyticum derived from its complete genome sequence established by pyrosequencing.</title>
        <authorList>
            <person name="Tauch A."/>
            <person name="Trost E."/>
            <person name="Tilker A."/>
            <person name="Ludewig U."/>
            <person name="Schneiker S."/>
            <person name="Goesmann A."/>
            <person name="Arnold W."/>
            <person name="Bekel T."/>
            <person name="Brinkrolf K."/>
            <person name="Brune I."/>
            <person name="Goetker S."/>
            <person name="Kalinowski J."/>
            <person name="Kamp P.-B."/>
            <person name="Lobo F.P."/>
            <person name="Viehoever P."/>
            <person name="Weisshaar B."/>
            <person name="Soriano F."/>
            <person name="Droege M."/>
            <person name="Puehler A."/>
        </authorList>
    </citation>
    <scope>NUCLEOTIDE SEQUENCE [LARGE SCALE GENOMIC DNA]</scope>
    <source>
        <strain evidence="3">ATCC 43042 / DSM 7109</strain>
    </source>
</reference>
<protein>
    <submittedName>
        <fullName evidence="2">Uncharacterized protein</fullName>
    </submittedName>
</protein>
<feature type="region of interest" description="Disordered" evidence="1">
    <location>
        <begin position="35"/>
        <end position="55"/>
    </location>
</feature>
<dbReference type="AlphaFoldDB" id="B1VI80"/>
<dbReference type="HOGENOM" id="CLU_3024455_0_0_11"/>
<accession>B1VI80</accession>
<dbReference type="Proteomes" id="UP000001727">
    <property type="component" value="Chromosome"/>
</dbReference>
<proteinExistence type="predicted"/>
<keyword evidence="3" id="KW-1185">Reference proteome</keyword>
<dbReference type="EMBL" id="AM942444">
    <property type="protein sequence ID" value="CAQ05464.1"/>
    <property type="molecule type" value="Genomic_DNA"/>
</dbReference>
<name>B1VI80_CORU7</name>
<organism evidence="2 3">
    <name type="scientific">Corynebacterium urealyticum (strain ATCC 43042 / DSM 7109)</name>
    <dbReference type="NCBI Taxonomy" id="504474"/>
    <lineage>
        <taxon>Bacteria</taxon>
        <taxon>Bacillati</taxon>
        <taxon>Actinomycetota</taxon>
        <taxon>Actinomycetes</taxon>
        <taxon>Mycobacteriales</taxon>
        <taxon>Corynebacteriaceae</taxon>
        <taxon>Corynebacterium</taxon>
    </lineage>
</organism>
<evidence type="ECO:0000313" key="2">
    <source>
        <dbReference type="EMBL" id="CAQ05464.1"/>
    </source>
</evidence>
<evidence type="ECO:0000256" key="1">
    <source>
        <dbReference type="SAM" id="MobiDB-lite"/>
    </source>
</evidence>
<gene>
    <name evidence="2" type="ordered locus">cu1504</name>
</gene>
<dbReference type="KEGG" id="cur:cu1504"/>
<evidence type="ECO:0000313" key="3">
    <source>
        <dbReference type="Proteomes" id="UP000001727"/>
    </source>
</evidence>
<dbReference type="STRING" id="504474.cu1504"/>
<sequence>MWNDTVSPAGCDTGYIARYSTQYRGALSRVTQTRLRALSRDRRRRPGDRPPVLAV</sequence>